<dbReference type="RefSeq" id="WP_338447971.1">
    <property type="nucleotide sequence ID" value="NZ_CP137640.1"/>
</dbReference>
<reference evidence="2 3" key="1">
    <citation type="submission" date="2023-10" db="EMBL/GenBank/DDBJ databases">
        <title>Niallia locisalis sp.nov. isolated from a salt pond sample.</title>
        <authorList>
            <person name="Li X.-J."/>
            <person name="Dong L."/>
        </authorList>
    </citation>
    <scope>NUCLEOTIDE SEQUENCE [LARGE SCALE GENOMIC DNA]</scope>
    <source>
        <strain evidence="2 3">DSM 29761</strain>
    </source>
</reference>
<evidence type="ECO:0000256" key="1">
    <source>
        <dbReference type="SAM" id="Phobius"/>
    </source>
</evidence>
<keyword evidence="3" id="KW-1185">Reference proteome</keyword>
<dbReference type="EMBL" id="CP137640">
    <property type="protein sequence ID" value="WVX79037.1"/>
    <property type="molecule type" value="Genomic_DNA"/>
</dbReference>
<evidence type="ECO:0000313" key="3">
    <source>
        <dbReference type="Proteomes" id="UP001357223"/>
    </source>
</evidence>
<proteinExistence type="predicted"/>
<name>A0ABZ2C6D8_9BACI</name>
<keyword evidence="1" id="KW-1133">Transmembrane helix</keyword>
<protein>
    <recommendedName>
        <fullName evidence="4">ATP synthase F0 subunit 8</fullName>
    </recommendedName>
</protein>
<dbReference type="Proteomes" id="UP001357223">
    <property type="component" value="Chromosome"/>
</dbReference>
<feature type="transmembrane region" description="Helical" evidence="1">
    <location>
        <begin position="20"/>
        <end position="38"/>
    </location>
</feature>
<accession>A0ABZ2C6D8</accession>
<keyword evidence="1" id="KW-0812">Transmembrane</keyword>
<gene>
    <name evidence="2" type="ORF">R4Z09_17170</name>
</gene>
<organism evidence="2 3">
    <name type="scientific">Niallia oryzisoli</name>
    <dbReference type="NCBI Taxonomy" id="1737571"/>
    <lineage>
        <taxon>Bacteria</taxon>
        <taxon>Bacillati</taxon>
        <taxon>Bacillota</taxon>
        <taxon>Bacilli</taxon>
        <taxon>Bacillales</taxon>
        <taxon>Bacillaceae</taxon>
        <taxon>Niallia</taxon>
    </lineage>
</organism>
<keyword evidence="1" id="KW-0472">Membrane</keyword>
<evidence type="ECO:0008006" key="4">
    <source>
        <dbReference type="Google" id="ProtNLM"/>
    </source>
</evidence>
<evidence type="ECO:0000313" key="2">
    <source>
        <dbReference type="EMBL" id="WVX79037.1"/>
    </source>
</evidence>
<sequence length="101" mass="11642">MLSQNEQVFTETKPWFKLWSVYILGFLIIILVGLYLYSQSLIRVEAPKKELGEKVVITMPSGKTVYTYENLIVEEDGKLLYKGEINTIDLTGGVVEHQDWE</sequence>